<comment type="caution">
    <text evidence="5">The sequence shown here is derived from an EMBL/GenBank/DDBJ whole genome shotgun (WGS) entry which is preliminary data.</text>
</comment>
<keyword evidence="3" id="KW-0411">Iron-sulfur</keyword>
<gene>
    <name evidence="5" type="ORF">IAA04_07055</name>
</gene>
<evidence type="ECO:0000313" key="6">
    <source>
        <dbReference type="Proteomes" id="UP000823883"/>
    </source>
</evidence>
<evidence type="ECO:0000259" key="4">
    <source>
        <dbReference type="PROSITE" id="PS51379"/>
    </source>
</evidence>
<evidence type="ECO:0000313" key="5">
    <source>
        <dbReference type="EMBL" id="HJC47794.1"/>
    </source>
</evidence>
<dbReference type="PROSITE" id="PS51379">
    <property type="entry name" value="4FE4S_FER_2"/>
    <property type="match status" value="2"/>
</dbReference>
<reference evidence="5" key="1">
    <citation type="journal article" date="2021" name="PeerJ">
        <title>Extensive microbial diversity within the chicken gut microbiome revealed by metagenomics and culture.</title>
        <authorList>
            <person name="Gilroy R."/>
            <person name="Ravi A."/>
            <person name="Getino M."/>
            <person name="Pursley I."/>
            <person name="Horton D.L."/>
            <person name="Alikhan N.F."/>
            <person name="Baker D."/>
            <person name="Gharbi K."/>
            <person name="Hall N."/>
            <person name="Watson M."/>
            <person name="Adriaenssens E.M."/>
            <person name="Foster-Nyarko E."/>
            <person name="Jarju S."/>
            <person name="Secka A."/>
            <person name="Antonio M."/>
            <person name="Oren A."/>
            <person name="Chaudhuri R.R."/>
            <person name="La Ragione R."/>
            <person name="Hildebrand F."/>
            <person name="Pallen M.J."/>
        </authorList>
    </citation>
    <scope>NUCLEOTIDE SEQUENCE</scope>
    <source>
        <strain evidence="5">CHK183-5548</strain>
    </source>
</reference>
<accession>A0A9D2PCQ4</accession>
<dbReference type="NCBIfam" id="NF038196">
    <property type="entry name" value="ferrodoxin_EFR1"/>
    <property type="match status" value="1"/>
</dbReference>
<dbReference type="SUPFAM" id="SSF52218">
    <property type="entry name" value="Flavoproteins"/>
    <property type="match status" value="1"/>
</dbReference>
<evidence type="ECO:0000256" key="3">
    <source>
        <dbReference type="ARBA" id="ARBA00023014"/>
    </source>
</evidence>
<feature type="domain" description="4Fe-4S ferredoxin-type" evidence="4">
    <location>
        <begin position="212"/>
        <end position="238"/>
    </location>
</feature>
<keyword evidence="2" id="KW-0408">Iron</keyword>
<dbReference type="Pfam" id="PF12724">
    <property type="entry name" value="Flavodoxin_5"/>
    <property type="match status" value="1"/>
</dbReference>
<dbReference type="InterPro" id="IPR017896">
    <property type="entry name" value="4Fe4S_Fe-S-bd"/>
</dbReference>
<dbReference type="Gene3D" id="3.30.70.20">
    <property type="match status" value="1"/>
</dbReference>
<protein>
    <submittedName>
        <fullName evidence="5">EFR1 family ferrodoxin</fullName>
    </submittedName>
</protein>
<reference evidence="5" key="2">
    <citation type="submission" date="2021-04" db="EMBL/GenBank/DDBJ databases">
        <authorList>
            <person name="Gilroy R."/>
        </authorList>
    </citation>
    <scope>NUCLEOTIDE SEQUENCE</scope>
    <source>
        <strain evidence="5">CHK183-5548</strain>
    </source>
</reference>
<dbReference type="Gene3D" id="3.40.50.360">
    <property type="match status" value="1"/>
</dbReference>
<organism evidence="5 6">
    <name type="scientific">Candidatus Lachnoclostridium pullistercoris</name>
    <dbReference type="NCBI Taxonomy" id="2838632"/>
    <lineage>
        <taxon>Bacteria</taxon>
        <taxon>Bacillati</taxon>
        <taxon>Bacillota</taxon>
        <taxon>Clostridia</taxon>
        <taxon>Lachnospirales</taxon>
        <taxon>Lachnospiraceae</taxon>
    </lineage>
</organism>
<dbReference type="InterPro" id="IPR026816">
    <property type="entry name" value="Flavodoxin_dom"/>
</dbReference>
<dbReference type="AlphaFoldDB" id="A0A9D2PCQ4"/>
<feature type="domain" description="4Fe-4S ferredoxin-type" evidence="4">
    <location>
        <begin position="180"/>
        <end position="210"/>
    </location>
</feature>
<proteinExistence type="predicted"/>
<dbReference type="PROSITE" id="PS00198">
    <property type="entry name" value="4FE4S_FER_1"/>
    <property type="match status" value="2"/>
</dbReference>
<dbReference type="GO" id="GO:0051536">
    <property type="term" value="F:iron-sulfur cluster binding"/>
    <property type="evidence" value="ECO:0007669"/>
    <property type="project" value="UniProtKB-KW"/>
</dbReference>
<dbReference type="EMBL" id="DWWL01000045">
    <property type="protein sequence ID" value="HJC47794.1"/>
    <property type="molecule type" value="Genomic_DNA"/>
</dbReference>
<name>A0A9D2PCQ4_9FIRM</name>
<dbReference type="Pfam" id="PF12838">
    <property type="entry name" value="Fer4_7"/>
    <property type="match status" value="1"/>
</dbReference>
<evidence type="ECO:0000256" key="1">
    <source>
        <dbReference type="ARBA" id="ARBA00022723"/>
    </source>
</evidence>
<evidence type="ECO:0000256" key="2">
    <source>
        <dbReference type="ARBA" id="ARBA00023004"/>
    </source>
</evidence>
<dbReference type="InterPro" id="IPR017900">
    <property type="entry name" value="4Fe4S_Fe_S_CS"/>
</dbReference>
<dbReference type="SUPFAM" id="SSF54862">
    <property type="entry name" value="4Fe-4S ferredoxins"/>
    <property type="match status" value="1"/>
</dbReference>
<dbReference type="InterPro" id="IPR029039">
    <property type="entry name" value="Flavoprotein-like_sf"/>
</dbReference>
<sequence length="250" mass="28684">MVMVYFSGTGNSRYIAEQFAGRMDIKAYSIEQDLDFDAVLAGEDTIAVCYPIYGSCVPRIMREFVQKYRIYFEEKKLIIFCTQMLFSGDGARAFARLIRGCDERVIYAEHFLMPNNICNFFLFPMTERERIRKPEKALKKLDLVCSNIRNGIVKKRGWNIFSALLGKTQNIAYPRIEQKGKSSFRADESCIGCGLCVKNCPVCNLELSDGRVIQKNNCILCYRCVNLCPSQSCTVYLHKKPKQQYKGIGR</sequence>
<dbReference type="GO" id="GO:0046872">
    <property type="term" value="F:metal ion binding"/>
    <property type="evidence" value="ECO:0007669"/>
    <property type="project" value="UniProtKB-KW"/>
</dbReference>
<keyword evidence="1" id="KW-0479">Metal-binding</keyword>
<dbReference type="Proteomes" id="UP000823883">
    <property type="component" value="Unassembled WGS sequence"/>
</dbReference>
<dbReference type="InterPro" id="IPR047964">
    <property type="entry name" value="EFR1-like"/>
</dbReference>